<evidence type="ECO:0000313" key="4">
    <source>
        <dbReference type="Proteomes" id="UP000044602"/>
    </source>
</evidence>
<evidence type="ECO:0000313" key="1">
    <source>
        <dbReference type="EMBL" id="CRK12755.1"/>
    </source>
</evidence>
<protein>
    <submittedName>
        <fullName evidence="2">Uncharacterized protein</fullName>
    </submittedName>
</protein>
<name>A0A0G4NLG9_VERLO</name>
<accession>A0A0G4NLG9</accession>
<dbReference type="Proteomes" id="UP000044602">
    <property type="component" value="Unassembled WGS sequence"/>
</dbReference>
<dbReference type="EMBL" id="CVQH01004002">
    <property type="protein sequence ID" value="CRK12755.1"/>
    <property type="molecule type" value="Genomic_DNA"/>
</dbReference>
<keyword evidence="4" id="KW-1185">Reference proteome</keyword>
<dbReference type="Proteomes" id="UP000689129">
    <property type="component" value="Unassembled WGS sequence"/>
</dbReference>
<reference evidence="3" key="2">
    <citation type="journal article" date="2021" name="Mol. Plant Pathol.">
        <title>A 20-kb lineage-specific genomic region tames virulence in pathogenic amphidiploid Verticillium longisporum.</title>
        <authorList>
            <person name="Harting R."/>
            <person name="Starke J."/>
            <person name="Kusch H."/>
            <person name="Poggeler S."/>
            <person name="Maurus I."/>
            <person name="Schluter R."/>
            <person name="Landesfeind M."/>
            <person name="Bulla I."/>
            <person name="Nowrousian M."/>
            <person name="de Jonge R."/>
            <person name="Stahlhut G."/>
            <person name="Hoff K.J."/>
            <person name="Asshauer K.P."/>
            <person name="Thurmer A."/>
            <person name="Stanke M."/>
            <person name="Daniel R."/>
            <person name="Morgenstern B."/>
            <person name="Thomma B.P.H.J."/>
            <person name="Kronstad J.W."/>
            <person name="Braus-Stromeyer S.A."/>
            <person name="Braus G.H."/>
        </authorList>
    </citation>
    <scope>NUCLEOTIDE SEQUENCE</scope>
    <source>
        <strain evidence="3">Vl32</strain>
    </source>
</reference>
<dbReference type="EMBL" id="JAEMWZ010000300">
    <property type="protein sequence ID" value="KAG7126495.1"/>
    <property type="molecule type" value="Genomic_DNA"/>
</dbReference>
<proteinExistence type="predicted"/>
<dbReference type="EMBL" id="CVQI01036384">
    <property type="protein sequence ID" value="CRK47251.1"/>
    <property type="molecule type" value="Genomic_DNA"/>
</dbReference>
<gene>
    <name evidence="1" type="ORF">BN1708_010600</name>
    <name evidence="2" type="ORF">BN1723_007428</name>
    <name evidence="3" type="ORF">HYQ45_012811</name>
</gene>
<dbReference type="AlphaFoldDB" id="A0A0G4NLG9"/>
<dbReference type="OrthoDB" id="5409003at2759"/>
<sequence>MNAAACVTTIAINLYPTTYLVAAYGSLKDHPAESYVGLQNIRNEIYICSRLNNLSAPISQAKGMKNSPVALVFVGSSLVVYFFGPAGAGDDPNASPVYRAVTSDLSTFVFTSLTNAPSPNVYMQLTTFSDPAPNNGGLGTVILTHVQNDSNRLVSREDDYLSLRLSGRSLDGGGSGRIYICIGQPLAVAVAS</sequence>
<evidence type="ECO:0000313" key="3">
    <source>
        <dbReference type="EMBL" id="KAG7126495.1"/>
    </source>
</evidence>
<organism evidence="2 5">
    <name type="scientific">Verticillium longisporum</name>
    <name type="common">Verticillium dahliae var. longisporum</name>
    <dbReference type="NCBI Taxonomy" id="100787"/>
    <lineage>
        <taxon>Eukaryota</taxon>
        <taxon>Fungi</taxon>
        <taxon>Dikarya</taxon>
        <taxon>Ascomycota</taxon>
        <taxon>Pezizomycotina</taxon>
        <taxon>Sordariomycetes</taxon>
        <taxon>Hypocreomycetidae</taxon>
        <taxon>Glomerellales</taxon>
        <taxon>Plectosphaerellaceae</taxon>
        <taxon>Verticillium</taxon>
    </lineage>
</organism>
<dbReference type="Proteomes" id="UP000045706">
    <property type="component" value="Unassembled WGS sequence"/>
</dbReference>
<reference evidence="4 5" key="1">
    <citation type="submission" date="2015-05" db="EMBL/GenBank/DDBJ databases">
        <authorList>
            <person name="Fogelqvist Johan"/>
        </authorList>
    </citation>
    <scope>NUCLEOTIDE SEQUENCE [LARGE SCALE GENOMIC DNA]</scope>
    <source>
        <strain evidence="1">VL1</strain>
        <strain evidence="2">VL2</strain>
    </source>
</reference>
<evidence type="ECO:0000313" key="2">
    <source>
        <dbReference type="EMBL" id="CRK47251.1"/>
    </source>
</evidence>
<evidence type="ECO:0000313" key="5">
    <source>
        <dbReference type="Proteomes" id="UP000045706"/>
    </source>
</evidence>